<feature type="region of interest" description="Disordered" evidence="1">
    <location>
        <begin position="239"/>
        <end position="276"/>
    </location>
</feature>
<dbReference type="EMBL" id="FJOG01000018">
    <property type="protein sequence ID" value="CZR61326.1"/>
    <property type="molecule type" value="Genomic_DNA"/>
</dbReference>
<sequence length="400" mass="41190">MQLKPLATGAIFVCVGNAHMMLKDLPQFRGNNNPHNDWQSIDYSATNPLNGPGQFPCKGYHLDIVDHPASIGASTHTYTAGASGTFSVMGGAVHDGGSCQIALAYPNDKFSKFTVIHSYEGSCPLSDGQTFSFTVPADAPTGSAVFAWTWHNKVGNREIYQSCSPVTIVAGSGGTASPDVPFSARPDIFVANLGNGCSTTEMSDVRYPHPGPDVTTAFRGASDMPTGCAPVNGVGNIAGSAQGPRSASVSSPAASSSSALDLAPVEPSTSVSLPTSKLSSTSILGESVSATILPLITVAWIPAEKPAPSTTPTVPISSEEAAPSTTSALPTTFETSTSALVTIQPTAMAVNNEYEVFAISRMAAAKGALTETVVAPTSISGASANRPGFGSYFNVFRQLF</sequence>
<reference evidence="2 3" key="1">
    <citation type="submission" date="2016-03" db="EMBL/GenBank/DDBJ databases">
        <authorList>
            <person name="Ploux O."/>
        </authorList>
    </citation>
    <scope>NUCLEOTIDE SEQUENCE [LARGE SCALE GENOMIC DNA]</scope>
    <source>
        <strain evidence="2 3">UAMH 11012</strain>
    </source>
</reference>
<dbReference type="PANTHER" id="PTHR36182:SF1">
    <property type="entry name" value="PROTEIN, PUTATIVE (AFU_ORTHOLOGUE AFUA_6G10930)-RELATED"/>
    <property type="match status" value="1"/>
</dbReference>
<evidence type="ECO:0000256" key="1">
    <source>
        <dbReference type="SAM" id="MobiDB-lite"/>
    </source>
</evidence>
<feature type="compositionally biased region" description="Low complexity" evidence="1">
    <location>
        <begin position="317"/>
        <end position="329"/>
    </location>
</feature>
<dbReference type="Gene3D" id="2.70.50.70">
    <property type="match status" value="1"/>
</dbReference>
<keyword evidence="3" id="KW-1185">Reference proteome</keyword>
<gene>
    <name evidence="2" type="ORF">PAC_11222</name>
</gene>
<dbReference type="OrthoDB" id="2342176at2759"/>
<dbReference type="AlphaFoldDB" id="A0A1L7X8K6"/>
<protein>
    <recommendedName>
        <fullName evidence="4">Spore coat protein SP96</fullName>
    </recommendedName>
</protein>
<evidence type="ECO:0000313" key="3">
    <source>
        <dbReference type="Proteomes" id="UP000184330"/>
    </source>
</evidence>
<dbReference type="PANTHER" id="PTHR36182">
    <property type="entry name" value="PROTEIN, PUTATIVE (AFU_ORTHOLOGUE AFUA_6G10930)-RELATED"/>
    <property type="match status" value="1"/>
</dbReference>
<feature type="compositionally biased region" description="Low complexity" evidence="1">
    <location>
        <begin position="246"/>
        <end position="265"/>
    </location>
</feature>
<feature type="compositionally biased region" description="Polar residues" evidence="1">
    <location>
        <begin position="267"/>
        <end position="276"/>
    </location>
</feature>
<evidence type="ECO:0008006" key="4">
    <source>
        <dbReference type="Google" id="ProtNLM"/>
    </source>
</evidence>
<dbReference type="STRING" id="576137.A0A1L7X8K6"/>
<dbReference type="Proteomes" id="UP000184330">
    <property type="component" value="Unassembled WGS sequence"/>
</dbReference>
<evidence type="ECO:0000313" key="2">
    <source>
        <dbReference type="EMBL" id="CZR61326.1"/>
    </source>
</evidence>
<proteinExistence type="predicted"/>
<name>A0A1L7X8K6_9HELO</name>
<accession>A0A1L7X8K6</accession>
<feature type="region of interest" description="Disordered" evidence="1">
    <location>
        <begin position="310"/>
        <end position="329"/>
    </location>
</feature>
<organism evidence="2 3">
    <name type="scientific">Phialocephala subalpina</name>
    <dbReference type="NCBI Taxonomy" id="576137"/>
    <lineage>
        <taxon>Eukaryota</taxon>
        <taxon>Fungi</taxon>
        <taxon>Dikarya</taxon>
        <taxon>Ascomycota</taxon>
        <taxon>Pezizomycotina</taxon>
        <taxon>Leotiomycetes</taxon>
        <taxon>Helotiales</taxon>
        <taxon>Mollisiaceae</taxon>
        <taxon>Phialocephala</taxon>
        <taxon>Phialocephala fortinii species complex</taxon>
    </lineage>
</organism>